<evidence type="ECO:0000256" key="6">
    <source>
        <dbReference type="ARBA" id="ARBA00023170"/>
    </source>
</evidence>
<evidence type="ECO:0000256" key="1">
    <source>
        <dbReference type="ARBA" id="ARBA00004651"/>
    </source>
</evidence>
<feature type="transmembrane region" description="Helical" evidence="8">
    <location>
        <begin position="352"/>
        <end position="369"/>
    </location>
</feature>
<sequence>MFSLSRLRNQLNLKIQSAFSDMNCIVFVDEGSKLSLKLNNPVIKITNKEILKQMNRRKCPNVVVATPNISVLDDVFLKLHEKKVILSTDRILIITWSKKTINKRLLEKFIKISVFTIKDYRLRIFSQVTLNLQGSTKLRPVLNSSQLESQLFDNTLDLENSTFRVGTFHFPPSIVYSEKTDSYSGIDVEIAKFYSFALRTNLRFQQPTDGEMWGRATNDSRIYTGNTGLVYWGTVDAGIAGYFLMLERSVYVDFTYPHAFDIFSAIVPPRMMLPQWQNFLSPLNATVWAGILVLVFMCTGILITLIKLYRLFNKDNLGFLEHPLNSAIYNLQALLANAASIDGIKKWHIKTFVAFLWAAYFFITASYRANLLAQLATPLYQPPMDTFQKIYESGLPIVSTGDEFREKMRQSNLSAIRGLANNYMNSYDIPGTIKDVNDRKLVYMGAKYGLLVITETMFTDQYGKARLHIIGEYFTSYHIVMYTPLNSPLTEILKPYTIRIVQGGFPPYWKNKGIEAAKEVTNISKVSEPEINSTVLVDEKIKTEFPQFIEALDFVAISNGLDKVSYNKWQSWKSEIVVIDCIPLVKLLRKYEVSKERKITIICAVENICKFGNREKDIVSSLKSMSMINSFLMTAKSQRRVSIILIDIHTSLENKMEYLKGKYFPTTVTQSLPFIEIKMNATGDQTIDGSLWEIKALLEEKLKIQLKIELILNKTGYNDEDGDYNYGLDTLTSGEAELDLTVQGLTEQKIRDFDYVSGIGGSDAGEVSFLTRYPREGDSVKLFAVLHPFSTSTWMLIAAMTGIMVLLTWCLIALGRRLYKTTPSDLKRNDYSLLKVGMSMLGIVLSRSGLPVPTTSAVRVAVGFWCLITVTIGGLYIRSFQAAAVAPVPVVGPLTTKDLVEGKYKFVPKTGQIRNWMESRNDGFAKIIAATVKTENVELKDTLDSVLDKRYAFFASRPSLRTLVGKDRQETGYCRFWQGDEFIYKSMGVLMLRKNSSLTKPLQVMVVRLVESGIIHKLLENYTFQIYADQCKQPYLLSKGKPYSLKDLVSAFSLFAFSIAVASLIFALEMVSSYCSEIY</sequence>
<keyword evidence="5 8" id="KW-0472">Membrane</keyword>
<protein>
    <submittedName>
        <fullName evidence="9">Uncharacterized protein</fullName>
    </submittedName>
</protein>
<dbReference type="Proteomes" id="UP001187531">
    <property type="component" value="Unassembled WGS sequence"/>
</dbReference>
<evidence type="ECO:0000256" key="4">
    <source>
        <dbReference type="ARBA" id="ARBA00022989"/>
    </source>
</evidence>
<keyword evidence="7" id="KW-0325">Glycoprotein</keyword>
<dbReference type="AlphaFoldDB" id="A0AA88IGQ4"/>
<gene>
    <name evidence="9" type="ORF">QYM36_002295</name>
</gene>
<comment type="caution">
    <text evidence="9">The sequence shown here is derived from an EMBL/GenBank/DDBJ whole genome shotgun (WGS) entry which is preliminary data.</text>
</comment>
<dbReference type="Gene3D" id="3.40.190.10">
    <property type="entry name" value="Periplasmic binding protein-like II"/>
    <property type="match status" value="1"/>
</dbReference>
<name>A0AA88IGQ4_ARTSF</name>
<keyword evidence="4 8" id="KW-1133">Transmembrane helix</keyword>
<evidence type="ECO:0000256" key="3">
    <source>
        <dbReference type="ARBA" id="ARBA00022692"/>
    </source>
</evidence>
<keyword evidence="6" id="KW-0675">Receptor</keyword>
<keyword evidence="3 8" id="KW-0812">Transmembrane</keyword>
<evidence type="ECO:0000256" key="5">
    <source>
        <dbReference type="ARBA" id="ARBA00023136"/>
    </source>
</evidence>
<keyword evidence="10" id="KW-1185">Reference proteome</keyword>
<accession>A0AA88IGQ4</accession>
<reference evidence="9" key="1">
    <citation type="submission" date="2023-07" db="EMBL/GenBank/DDBJ databases">
        <title>Chromosome-level genome assembly of Artemia franciscana.</title>
        <authorList>
            <person name="Jo E."/>
        </authorList>
    </citation>
    <scope>NUCLEOTIDE SEQUENCE</scope>
    <source>
        <tissue evidence="9">Whole body</tissue>
    </source>
</reference>
<dbReference type="Gene3D" id="1.10.287.70">
    <property type="match status" value="2"/>
</dbReference>
<dbReference type="InterPro" id="IPR052192">
    <property type="entry name" value="Insect_Ionotropic_Sensory_Rcpt"/>
</dbReference>
<comment type="subcellular location">
    <subcellularLocation>
        <location evidence="1">Cell membrane</location>
        <topology evidence="1">Multi-pass membrane protein</topology>
    </subcellularLocation>
</comment>
<feature type="transmembrane region" description="Helical" evidence="8">
    <location>
        <begin position="794"/>
        <end position="819"/>
    </location>
</feature>
<dbReference type="GO" id="GO:0005886">
    <property type="term" value="C:plasma membrane"/>
    <property type="evidence" value="ECO:0007669"/>
    <property type="project" value="UniProtKB-SubCell"/>
</dbReference>
<evidence type="ECO:0000256" key="8">
    <source>
        <dbReference type="SAM" id="Phobius"/>
    </source>
</evidence>
<feature type="transmembrane region" description="Helical" evidence="8">
    <location>
        <begin position="831"/>
        <end position="850"/>
    </location>
</feature>
<organism evidence="9 10">
    <name type="scientific">Artemia franciscana</name>
    <name type="common">Brine shrimp</name>
    <name type="synonym">Artemia sanfranciscana</name>
    <dbReference type="NCBI Taxonomy" id="6661"/>
    <lineage>
        <taxon>Eukaryota</taxon>
        <taxon>Metazoa</taxon>
        <taxon>Ecdysozoa</taxon>
        <taxon>Arthropoda</taxon>
        <taxon>Crustacea</taxon>
        <taxon>Branchiopoda</taxon>
        <taxon>Anostraca</taxon>
        <taxon>Artemiidae</taxon>
        <taxon>Artemia</taxon>
    </lineage>
</organism>
<dbReference type="EMBL" id="JAVRJZ010000004">
    <property type="protein sequence ID" value="KAK2723886.1"/>
    <property type="molecule type" value="Genomic_DNA"/>
</dbReference>
<evidence type="ECO:0000256" key="2">
    <source>
        <dbReference type="ARBA" id="ARBA00022475"/>
    </source>
</evidence>
<feature type="transmembrane region" description="Helical" evidence="8">
    <location>
        <begin position="856"/>
        <end position="877"/>
    </location>
</feature>
<evidence type="ECO:0000313" key="9">
    <source>
        <dbReference type="EMBL" id="KAK2723886.1"/>
    </source>
</evidence>
<evidence type="ECO:0000256" key="7">
    <source>
        <dbReference type="ARBA" id="ARBA00023180"/>
    </source>
</evidence>
<dbReference type="PANTHER" id="PTHR42643">
    <property type="entry name" value="IONOTROPIC RECEPTOR 20A-RELATED"/>
    <property type="match status" value="1"/>
</dbReference>
<feature type="transmembrane region" description="Helical" evidence="8">
    <location>
        <begin position="287"/>
        <end position="309"/>
    </location>
</feature>
<evidence type="ECO:0000313" key="10">
    <source>
        <dbReference type="Proteomes" id="UP001187531"/>
    </source>
</evidence>
<keyword evidence="2" id="KW-1003">Cell membrane</keyword>
<dbReference type="SUPFAM" id="SSF53850">
    <property type="entry name" value="Periplasmic binding protein-like II"/>
    <property type="match status" value="2"/>
</dbReference>
<dbReference type="PANTHER" id="PTHR42643:SF24">
    <property type="entry name" value="IONOTROPIC RECEPTOR 60A"/>
    <property type="match status" value="1"/>
</dbReference>
<proteinExistence type="predicted"/>
<feature type="transmembrane region" description="Helical" evidence="8">
    <location>
        <begin position="1048"/>
        <end position="1068"/>
    </location>
</feature>